<dbReference type="OrthoDB" id="116923at2157"/>
<dbReference type="STRING" id="593750.Metfor_1760"/>
<protein>
    <submittedName>
        <fullName evidence="1">Uncharacterized protein</fullName>
    </submittedName>
</protein>
<evidence type="ECO:0000313" key="2">
    <source>
        <dbReference type="Proteomes" id="UP000010824"/>
    </source>
</evidence>
<dbReference type="KEGG" id="mfo:Metfor_1760"/>
<reference evidence="1 2" key="2">
    <citation type="journal article" date="2014" name="Genome Announc.">
        <title>Complete Genome Sequence of Methanoregula formicica SMSPT, a Mesophilic Hydrogenotrophic Methanogen Isolated from a Methanogenic Upflow Anaerobic Sludge Blanket Reactor.</title>
        <authorList>
            <person name="Yamamoto K."/>
            <person name="Tamaki H."/>
            <person name="Cadillo-Quiroz H."/>
            <person name="Imachi H."/>
            <person name="Kyrpides N."/>
            <person name="Woyke T."/>
            <person name="Goodwin L."/>
            <person name="Zinder S.H."/>
            <person name="Kamagata Y."/>
            <person name="Liu W.T."/>
        </authorList>
    </citation>
    <scope>NUCLEOTIDE SEQUENCE [LARGE SCALE GENOMIC DNA]</scope>
    <source>
        <strain evidence="2">DSM 22288 / NBRC 105244 / SMSP</strain>
    </source>
</reference>
<accession>L0HHI3</accession>
<organism evidence="1 2">
    <name type="scientific">Methanoregula formicica (strain DSM 22288 / NBRC 105244 / SMSP)</name>
    <dbReference type="NCBI Taxonomy" id="593750"/>
    <lineage>
        <taxon>Archaea</taxon>
        <taxon>Methanobacteriati</taxon>
        <taxon>Methanobacteriota</taxon>
        <taxon>Stenosarchaea group</taxon>
        <taxon>Methanomicrobia</taxon>
        <taxon>Methanomicrobiales</taxon>
        <taxon>Methanoregulaceae</taxon>
        <taxon>Methanoregula</taxon>
    </lineage>
</organism>
<dbReference type="Proteomes" id="UP000010824">
    <property type="component" value="Chromosome"/>
</dbReference>
<dbReference type="GeneID" id="14308149"/>
<dbReference type="EMBL" id="CP003167">
    <property type="protein sequence ID" value="AGB02783.1"/>
    <property type="molecule type" value="Genomic_DNA"/>
</dbReference>
<dbReference type="eggNOG" id="arCOG06913">
    <property type="taxonomic scope" value="Archaea"/>
</dbReference>
<gene>
    <name evidence="1" type="ordered locus">Metfor_1760</name>
</gene>
<dbReference type="InParanoid" id="L0HHI3"/>
<name>L0HHI3_METFS</name>
<dbReference type="RefSeq" id="WP_015285746.1">
    <property type="nucleotide sequence ID" value="NC_019943.1"/>
</dbReference>
<reference evidence="2" key="1">
    <citation type="submission" date="2011-12" db="EMBL/GenBank/DDBJ databases">
        <title>Complete sequence of Methanoregula formicicum SMSP.</title>
        <authorList>
            <person name="Lucas S."/>
            <person name="Han J."/>
            <person name="Lapidus A."/>
            <person name="Cheng J.-F."/>
            <person name="Goodwin L."/>
            <person name="Pitluck S."/>
            <person name="Peters L."/>
            <person name="Ovchinnikova G."/>
            <person name="Teshima H."/>
            <person name="Detter J.C."/>
            <person name="Han C."/>
            <person name="Tapia R."/>
            <person name="Land M."/>
            <person name="Hauser L."/>
            <person name="Kyrpides N."/>
            <person name="Ivanova N."/>
            <person name="Pagani I."/>
            <person name="Imachi H."/>
            <person name="Tamaki H."/>
            <person name="Sekiguchi Y."/>
            <person name="Kamagata Y."/>
            <person name="Cadillo-Quiroz H."/>
            <person name="Zinder S."/>
            <person name="Liu W.-T."/>
            <person name="Woyke T."/>
        </authorList>
    </citation>
    <scope>NUCLEOTIDE SEQUENCE [LARGE SCALE GENOMIC DNA]</scope>
    <source>
        <strain evidence="2">DSM 22288 / NBRC 105244 / SMSP</strain>
    </source>
</reference>
<dbReference type="HOGENOM" id="CLU_759933_0_0_2"/>
<dbReference type="AlphaFoldDB" id="L0HHI3"/>
<proteinExistence type="predicted"/>
<sequence precursor="true">MKKAVLLIMGLLLLSAPVLAYQINIEAPDSVSVGKPLIVTGTTTFGTGTPIDVVLYYQLTTTTEVQRKIAYVLSDKSFRTVFDTTGLKTGTYKVEVPSTANSDDVTIRMVTIYDRSADIHLDTPLTQEFSGKIYLSGDIRGLENAGIQVEVIDPSGAVVFGPQYVHTDNNAHFAFEVTVPAPGSYEVSFTDARGYVGSRTITTTTSGSGVIATPVQTVVTAGGTSGIVSAQARSSRGSPAYFIVRAGSGPVALYTSKTLDWVVEYSDDSGILHMVNGQGDQNPERVEILGNGQTFYFKIYPYQYSVTDDVFLFGENVGSIDVSRTIPAPFRSSGDMSASETQRASLLPLLGAAALAAVALFRNRPRD</sequence>
<evidence type="ECO:0000313" key="1">
    <source>
        <dbReference type="EMBL" id="AGB02783.1"/>
    </source>
</evidence>
<keyword evidence="2" id="KW-1185">Reference proteome</keyword>